<dbReference type="PROSITE" id="PS50082">
    <property type="entry name" value="WD_REPEATS_2"/>
    <property type="match status" value="1"/>
</dbReference>
<evidence type="ECO:0000259" key="3">
    <source>
        <dbReference type="Pfam" id="PF12234"/>
    </source>
</evidence>
<dbReference type="InterPro" id="IPR001680">
    <property type="entry name" value="WD40_rpt"/>
</dbReference>
<feature type="compositionally biased region" description="Polar residues" evidence="2">
    <location>
        <begin position="1393"/>
        <end position="1425"/>
    </location>
</feature>
<sequence length="1512" mass="169226">MMQCNIYPGRANENTLISIYVSGKLYIAYASGTVIIVYSSDDRFVQSFSHANIAVNITALDSGSSTGRIAAIAGSSVVLFSPNVSKLDTISTNEGCGSNGTRDSSVCWEFTGSLSLDQWVHDGDRVSNCKWLSDNQLIISINSALFLWTQTDEDWNLSWSQENSGHIDIIEPLFGTAIFATASYDCQLTKIWQVFESERGVRVRFQYVVHPNLVCCIFWKQQLPVIIPTNKMLPIDDLALYTISHSGCLYVWNSNLADDYARPRNAQYGIRFMLSKTINLIDSVQHSHSRGNNVSKALVSVGITLQIDEYYREEGDKAASDHNSSSENRSDNKGDVQIGGTAKEQVGARSDSNAAVSDKTHIRARGDFIYAIYNDGSLALWETSRQTSSCSIYNAEKVLQTSTLPVNASLISEANQTSALLSSLSWHSTKMQRLAVSDNVGHVYLFDLPHKTVDTIGYSPLYLRDLWDGHRENIFHISVDPYSQRLATHSVEGELLIWETIGSAQQQQQQQPLLISRKMALDGTQIRIIAWAPAKSEFIAATDKQVYRLVYDSNKEQWTPSDSSLPNIKPYDRIFTYPTEISDFDESTQDQQSYFISTVSKESRTIQTWRVAASNKMIEYIGSLNLKNDARFDLASRVMPAPYPFFSLDNIMATFDTSTGKLRIWGIRAKPRFVWFCSKEHLLPCMNVKMIRYNSIDKAAIVSMEEDGSQIITVWVFSSASRESHYLPAGTIYPRKKTDCVREIRWHFTDYAQTYLGIQWDDRVDVYCQERNLDNAWRCIFTISSTDFGLKKEIGSFSFTSLGEPTFSVENQLFICSQSVPSSGKLISDITFEHHGELPLIHPFVLTELLSWGKMDVVQRLLSLMYDYMRRLELDRNCNASLPMISIHDLISADGTDGRNLSRSAANTKTNNLSKYSGLFASEEPSSIVRLDTSEPDFERFDSEKADYLLEKLTEIKIKGISAIEQSRLMSIVGTISAGLAKDHPLDEMGMRYLLKLHLLELENKRTRSSSELSYRELNWAMYSNSQAILLQICLQQHATTGLTWELARRMGLFMWLSDTSVLHAEVEKMARNIFVADGRDPTKCAIFYLALKKQRLLHGLWRTANSHPDQSKMLAFLFHDFSEARWKTAAAKNAYVLLSKQRYFDAATFFMLSDKLADAATICITQLKDVQLAITICRCYEGENGPVLRDLIWKHVLPDAFKRQDRWLASLAFGIIQKYDLVLRSLTDDLSKLSSQIGVAAEVSSYSAMNVADTELLILYRNMLSHSPHYRAPLVVQAQLIASTITIFECLGVPIMALVVLEWWRKELYDITKKSVLSAKPPSSTPATELIDKSISTGVPDMSAFGGFSKYAPASSGSNSNSKSLMSSSTADPLASGMLSMDSFGPMFSGISVSASRPSKRPSGQGNLANGTQASLNSTSNAQHTMHRSSDSNGADSDSDNVTDDATLAMDIEDTPVQYACRVMLALQIADYVRRICDGTNESVALDNINLEAEKQTIAETLRLPLTIFPS</sequence>
<dbReference type="Gene3D" id="2.130.10.10">
    <property type="entry name" value="YVTN repeat-like/Quinoprotein amine dehydrogenase"/>
    <property type="match status" value="1"/>
</dbReference>
<evidence type="ECO:0000313" key="4">
    <source>
        <dbReference type="EMBL" id="KAJ2677949.1"/>
    </source>
</evidence>
<feature type="repeat" description="WD" evidence="1">
    <location>
        <begin position="467"/>
        <end position="499"/>
    </location>
</feature>
<dbReference type="PANTHER" id="PTHR13950:SF9">
    <property type="entry name" value="RABCONNECTIN-3A"/>
    <property type="match status" value="1"/>
</dbReference>
<dbReference type="InterPro" id="IPR036322">
    <property type="entry name" value="WD40_repeat_dom_sf"/>
</dbReference>
<dbReference type="Proteomes" id="UP001151518">
    <property type="component" value="Unassembled WGS sequence"/>
</dbReference>
<feature type="region of interest" description="Disordered" evidence="2">
    <location>
        <begin position="1393"/>
        <end position="1443"/>
    </location>
</feature>
<dbReference type="GO" id="GO:0007035">
    <property type="term" value="P:vacuolar acidification"/>
    <property type="evidence" value="ECO:0007669"/>
    <property type="project" value="TreeGrafter"/>
</dbReference>
<gene>
    <name evidence="4" type="primary">RAV1</name>
    <name evidence="4" type="ORF">GGI25_002739</name>
</gene>
<dbReference type="GO" id="GO:0043291">
    <property type="term" value="C:RAVE complex"/>
    <property type="evidence" value="ECO:0007669"/>
    <property type="project" value="TreeGrafter"/>
</dbReference>
<dbReference type="Pfam" id="PF12234">
    <property type="entry name" value="Rav1p_C"/>
    <property type="match status" value="1"/>
</dbReference>
<evidence type="ECO:0000256" key="1">
    <source>
        <dbReference type="PROSITE-ProRule" id="PRU00221"/>
    </source>
</evidence>
<feature type="region of interest" description="Disordered" evidence="2">
    <location>
        <begin position="314"/>
        <end position="337"/>
    </location>
</feature>
<dbReference type="InterPro" id="IPR011047">
    <property type="entry name" value="Quinoprotein_ADH-like_sf"/>
</dbReference>
<dbReference type="InterPro" id="IPR015943">
    <property type="entry name" value="WD40/YVTN_repeat-like_dom_sf"/>
</dbReference>
<dbReference type="InterPro" id="IPR022033">
    <property type="entry name" value="Rav1p_C"/>
</dbReference>
<accession>A0A9W8G7A6</accession>
<comment type="caution">
    <text evidence="4">The sequence shown here is derived from an EMBL/GenBank/DDBJ whole genome shotgun (WGS) entry which is preliminary data.</text>
</comment>
<dbReference type="SUPFAM" id="SSF50998">
    <property type="entry name" value="Quinoprotein alcohol dehydrogenase-like"/>
    <property type="match status" value="1"/>
</dbReference>
<reference evidence="4" key="1">
    <citation type="submission" date="2022-07" db="EMBL/GenBank/DDBJ databases">
        <title>Phylogenomic reconstructions and comparative analyses of Kickxellomycotina fungi.</title>
        <authorList>
            <person name="Reynolds N.K."/>
            <person name="Stajich J.E."/>
            <person name="Barry K."/>
            <person name="Grigoriev I.V."/>
            <person name="Crous P."/>
            <person name="Smith M.E."/>
        </authorList>
    </citation>
    <scope>NUCLEOTIDE SEQUENCE</scope>
    <source>
        <strain evidence="4">NRRL 3115</strain>
    </source>
</reference>
<evidence type="ECO:0000256" key="2">
    <source>
        <dbReference type="SAM" id="MobiDB-lite"/>
    </source>
</evidence>
<organism evidence="4 5">
    <name type="scientific">Coemansia spiralis</name>
    <dbReference type="NCBI Taxonomy" id="417178"/>
    <lineage>
        <taxon>Eukaryota</taxon>
        <taxon>Fungi</taxon>
        <taxon>Fungi incertae sedis</taxon>
        <taxon>Zoopagomycota</taxon>
        <taxon>Kickxellomycotina</taxon>
        <taxon>Kickxellomycetes</taxon>
        <taxon>Kickxellales</taxon>
        <taxon>Kickxellaceae</taxon>
        <taxon>Coemansia</taxon>
    </lineage>
</organism>
<evidence type="ECO:0000313" key="5">
    <source>
        <dbReference type="Proteomes" id="UP001151518"/>
    </source>
</evidence>
<protein>
    <submittedName>
        <fullName evidence="4">Regulator of (H+)-ATPase in vacuolar membrane</fullName>
    </submittedName>
</protein>
<dbReference type="EMBL" id="JANBTW010000026">
    <property type="protein sequence ID" value="KAJ2677949.1"/>
    <property type="molecule type" value="Genomic_DNA"/>
</dbReference>
<proteinExistence type="predicted"/>
<keyword evidence="1" id="KW-0853">WD repeat</keyword>
<name>A0A9W8G7A6_9FUNG</name>
<dbReference type="InterPro" id="IPR052208">
    <property type="entry name" value="DmX-like/RAVE_component"/>
</dbReference>
<feature type="domain" description="RAVE complex protein Rav1 C-terminal" evidence="3">
    <location>
        <begin position="684"/>
        <end position="1298"/>
    </location>
</feature>
<dbReference type="OrthoDB" id="10261039at2759"/>
<dbReference type="SUPFAM" id="SSF50978">
    <property type="entry name" value="WD40 repeat-like"/>
    <property type="match status" value="1"/>
</dbReference>
<dbReference type="PANTHER" id="PTHR13950">
    <property type="entry name" value="RABCONNECTIN-RELATED"/>
    <property type="match status" value="1"/>
</dbReference>